<evidence type="ECO:0000313" key="2">
    <source>
        <dbReference type="Proteomes" id="UP000593970"/>
    </source>
</evidence>
<dbReference type="Gene3D" id="3.30.420.10">
    <property type="entry name" value="Ribonuclease H-like superfamily/Ribonuclease H"/>
    <property type="match status" value="1"/>
</dbReference>
<dbReference type="EMBL" id="CP051169">
    <property type="protein sequence ID" value="QOK95173.1"/>
    <property type="molecule type" value="Genomic_DNA"/>
</dbReference>
<dbReference type="AlphaFoldDB" id="A0AA92Q9S9"/>
<gene>
    <name evidence="1" type="ORF">HF909_01020</name>
</gene>
<organism evidence="1 2">
    <name type="scientific">Ralstonia solanacearum</name>
    <name type="common">Pseudomonas solanacearum</name>
    <dbReference type="NCBI Taxonomy" id="305"/>
    <lineage>
        <taxon>Bacteria</taxon>
        <taxon>Pseudomonadati</taxon>
        <taxon>Pseudomonadota</taxon>
        <taxon>Betaproteobacteria</taxon>
        <taxon>Burkholderiales</taxon>
        <taxon>Burkholderiaceae</taxon>
        <taxon>Ralstonia</taxon>
        <taxon>Ralstonia solanacearum species complex</taxon>
    </lineage>
</organism>
<reference evidence="2" key="1">
    <citation type="submission" date="2020-04" db="EMBL/GenBank/DDBJ databases">
        <title>Ralstonia solanacearum UW576, UW763, UW773, and UW774.</title>
        <authorList>
            <person name="Steidl O."/>
            <person name="Truchon A."/>
            <person name="Allen C."/>
        </authorList>
    </citation>
    <scope>NUCLEOTIDE SEQUENCE [LARGE SCALE GENOMIC DNA]</scope>
    <source>
        <strain evidence="2">UW774</strain>
    </source>
</reference>
<dbReference type="Proteomes" id="UP000593970">
    <property type="component" value="Chromosome"/>
</dbReference>
<protein>
    <submittedName>
        <fullName evidence="1">Crossover junction endodeoxyribonuclease RuvC</fullName>
    </submittedName>
</protein>
<proteinExistence type="predicted"/>
<dbReference type="SUPFAM" id="SSF53098">
    <property type="entry name" value="Ribonuclease H-like"/>
    <property type="match status" value="1"/>
</dbReference>
<dbReference type="GO" id="GO:0003676">
    <property type="term" value="F:nucleic acid binding"/>
    <property type="evidence" value="ECO:0007669"/>
    <property type="project" value="InterPro"/>
</dbReference>
<accession>A0AA92Q9S9</accession>
<dbReference type="InterPro" id="IPR012337">
    <property type="entry name" value="RNaseH-like_sf"/>
</dbReference>
<sequence>MTTTILALDLGTKTGWALQHLDGSIASGMQDFKPKRFEGGGMRYLRFKRWLNELKLACTDINVVYFEEVRRHAGVDAAHIYGGLLGHLGAWCEHHNIPYIGVPVGTIKKHATGKGNASKDEMIASVCKRGHEPSDDNEADALAILYWAAETQEV</sequence>
<evidence type="ECO:0000313" key="1">
    <source>
        <dbReference type="EMBL" id="QOK95173.1"/>
    </source>
</evidence>
<dbReference type="InterPro" id="IPR036397">
    <property type="entry name" value="RNaseH_sf"/>
</dbReference>
<name>A0AA92Q9S9_RALSL</name>